<dbReference type="Gene3D" id="3.30.70.1990">
    <property type="match status" value="1"/>
</dbReference>
<dbReference type="AlphaFoldDB" id="A0AAW7Y2F2"/>
<evidence type="ECO:0000313" key="3">
    <source>
        <dbReference type="Proteomes" id="UP001170624"/>
    </source>
</evidence>
<evidence type="ECO:0000259" key="1">
    <source>
        <dbReference type="Pfam" id="PF01593"/>
    </source>
</evidence>
<dbReference type="Gene3D" id="1.10.405.20">
    <property type="match status" value="1"/>
</dbReference>
<dbReference type="InterPro" id="IPR002937">
    <property type="entry name" value="Amino_oxidase"/>
</dbReference>
<gene>
    <name evidence="2" type="ORF">Q4568_09485</name>
</gene>
<accession>A0AAW7Y2F2</accession>
<evidence type="ECO:0000313" key="2">
    <source>
        <dbReference type="EMBL" id="MDO6542766.1"/>
    </source>
</evidence>
<proteinExistence type="predicted"/>
<sequence>MKIAIIGSGISGLTSAWYLHQDHDITLFEANDYIGGHTATVDVTVESGDYAIDTGFIVFNDRTYPHFEKLMAEVGIVGQPTEMSFSVRNEDTGLEYNGHTISTLFAQKRNLFRPSFYRFLNEILRFNKLAKTAASEGDVSESQTLGAFLAHHDFSDYFAVNYILPMGAAIWSSTLSDMRGFPLGFFLRFFLNHGLLDVTNRPQWAVIPGGSREYIRKMTPAFEQSIALSTPIQQVIRHADGVTVTSARGDEQFDHVIFACHSDQALALLADKTQDEVDVLSAMTYQDNEVVLHTDTSLLPKARAAWAAWNYHLPKTEPVTVSLSSESEQEIDPRSQRLAALTYDMNILQGIDSPETFCVTLNQTDRIDPDKILRTFTYAHPVFTTESIAAQQQRPRINGVENTWFCGAYWYNGFHEDGVRSALDVVNNINLITIGQGTSSTQRPHAAAFQATACDSGQF</sequence>
<dbReference type="FunFam" id="1.10.405.20:FF:000001">
    <property type="entry name" value="Amine oxidase"/>
    <property type="match status" value="1"/>
</dbReference>
<dbReference type="PANTHER" id="PTHR42923:SF17">
    <property type="entry name" value="AMINE OXIDASE DOMAIN-CONTAINING PROTEIN"/>
    <property type="match status" value="1"/>
</dbReference>
<dbReference type="InterPro" id="IPR050464">
    <property type="entry name" value="Zeta_carotene_desat/Oxidored"/>
</dbReference>
<reference evidence="2" key="1">
    <citation type="submission" date="2023-07" db="EMBL/GenBank/DDBJ databases">
        <title>Genome content predicts the carbon catabolic preferences of heterotrophic bacteria.</title>
        <authorList>
            <person name="Gralka M."/>
        </authorList>
    </citation>
    <scope>NUCLEOTIDE SEQUENCE</scope>
    <source>
        <strain evidence="2">G2M05</strain>
    </source>
</reference>
<dbReference type="EMBL" id="JAUOPU010000007">
    <property type="protein sequence ID" value="MDO6542766.1"/>
    <property type="molecule type" value="Genomic_DNA"/>
</dbReference>
<protein>
    <submittedName>
        <fullName evidence="2">FAD-dependent oxidoreductase</fullName>
    </submittedName>
</protein>
<dbReference type="PANTHER" id="PTHR42923">
    <property type="entry name" value="PROTOPORPHYRINOGEN OXIDASE"/>
    <property type="match status" value="1"/>
</dbReference>
<organism evidence="2 3">
    <name type="scientific">Photobacterium sanguinicancri</name>
    <dbReference type="NCBI Taxonomy" id="875932"/>
    <lineage>
        <taxon>Bacteria</taxon>
        <taxon>Pseudomonadati</taxon>
        <taxon>Pseudomonadota</taxon>
        <taxon>Gammaproteobacteria</taxon>
        <taxon>Vibrionales</taxon>
        <taxon>Vibrionaceae</taxon>
        <taxon>Photobacterium</taxon>
    </lineage>
</organism>
<feature type="domain" description="Amine oxidase" evidence="1">
    <location>
        <begin position="10"/>
        <end position="429"/>
    </location>
</feature>
<comment type="caution">
    <text evidence="2">The sequence shown here is derived from an EMBL/GenBank/DDBJ whole genome shotgun (WGS) entry which is preliminary data.</text>
</comment>
<dbReference type="InterPro" id="IPR036188">
    <property type="entry name" value="FAD/NAD-bd_sf"/>
</dbReference>
<dbReference type="SUPFAM" id="SSF51905">
    <property type="entry name" value="FAD/NAD(P)-binding domain"/>
    <property type="match status" value="1"/>
</dbReference>
<dbReference type="Proteomes" id="UP001170624">
    <property type="component" value="Unassembled WGS sequence"/>
</dbReference>
<dbReference type="GO" id="GO:0016491">
    <property type="term" value="F:oxidoreductase activity"/>
    <property type="evidence" value="ECO:0007669"/>
    <property type="project" value="InterPro"/>
</dbReference>
<dbReference type="Gene3D" id="3.50.50.60">
    <property type="entry name" value="FAD/NAD(P)-binding domain"/>
    <property type="match status" value="1"/>
</dbReference>
<name>A0AAW7Y2F2_9GAMM</name>
<dbReference type="RefSeq" id="WP_303499243.1">
    <property type="nucleotide sequence ID" value="NZ_JAUOPU010000007.1"/>
</dbReference>
<dbReference type="Pfam" id="PF01593">
    <property type="entry name" value="Amino_oxidase"/>
    <property type="match status" value="1"/>
</dbReference>